<feature type="region of interest" description="Disordered" evidence="1">
    <location>
        <begin position="1"/>
        <end position="60"/>
    </location>
</feature>
<gene>
    <name evidence="2" type="ORF">GCM10023147_07560</name>
</gene>
<dbReference type="EMBL" id="BAABFR010000007">
    <property type="protein sequence ID" value="GAA4385604.1"/>
    <property type="molecule type" value="Genomic_DNA"/>
</dbReference>
<comment type="caution">
    <text evidence="2">The sequence shown here is derived from an EMBL/GenBank/DDBJ whole genome shotgun (WGS) entry which is preliminary data.</text>
</comment>
<proteinExistence type="predicted"/>
<protein>
    <submittedName>
        <fullName evidence="2">Uncharacterized protein</fullName>
    </submittedName>
</protein>
<dbReference type="Proteomes" id="UP001500635">
    <property type="component" value="Unassembled WGS sequence"/>
</dbReference>
<feature type="compositionally biased region" description="Pro residues" evidence="1">
    <location>
        <begin position="41"/>
        <end position="60"/>
    </location>
</feature>
<organism evidence="2 3">
    <name type="scientific">Tsukamurella soli</name>
    <dbReference type="NCBI Taxonomy" id="644556"/>
    <lineage>
        <taxon>Bacteria</taxon>
        <taxon>Bacillati</taxon>
        <taxon>Actinomycetota</taxon>
        <taxon>Actinomycetes</taxon>
        <taxon>Mycobacteriales</taxon>
        <taxon>Tsukamurellaceae</taxon>
        <taxon>Tsukamurella</taxon>
    </lineage>
</organism>
<evidence type="ECO:0000313" key="2">
    <source>
        <dbReference type="EMBL" id="GAA4385604.1"/>
    </source>
</evidence>
<evidence type="ECO:0000313" key="3">
    <source>
        <dbReference type="Proteomes" id="UP001500635"/>
    </source>
</evidence>
<dbReference type="RefSeq" id="WP_344991063.1">
    <property type="nucleotide sequence ID" value="NZ_BAABFR010000007.1"/>
</dbReference>
<keyword evidence="3" id="KW-1185">Reference proteome</keyword>
<name>A0ABP8J5S1_9ACTN</name>
<reference evidence="3" key="1">
    <citation type="journal article" date="2019" name="Int. J. Syst. Evol. Microbiol.">
        <title>The Global Catalogue of Microorganisms (GCM) 10K type strain sequencing project: providing services to taxonomists for standard genome sequencing and annotation.</title>
        <authorList>
            <consortium name="The Broad Institute Genomics Platform"/>
            <consortium name="The Broad Institute Genome Sequencing Center for Infectious Disease"/>
            <person name="Wu L."/>
            <person name="Ma J."/>
        </authorList>
    </citation>
    <scope>NUCLEOTIDE SEQUENCE [LARGE SCALE GENOMIC DNA]</scope>
    <source>
        <strain evidence="3">JCM 17688</strain>
    </source>
</reference>
<accession>A0ABP8J5S1</accession>
<evidence type="ECO:0000256" key="1">
    <source>
        <dbReference type="SAM" id="MobiDB-lite"/>
    </source>
</evidence>
<feature type="compositionally biased region" description="Pro residues" evidence="1">
    <location>
        <begin position="24"/>
        <end position="34"/>
    </location>
</feature>
<sequence length="60" mass="6698">MTEPTHPPERPYPPDPYPPRRPEPPAPDPIPTPEPGREPDPIPLPNDPDINPPSRPDIVE</sequence>